<keyword evidence="2" id="KW-1185">Reference proteome</keyword>
<protein>
    <submittedName>
        <fullName evidence="1">Uncharacterized protein</fullName>
    </submittedName>
</protein>
<dbReference type="Proteomes" id="UP000215086">
    <property type="component" value="Chromosome"/>
</dbReference>
<dbReference type="AlphaFoldDB" id="A0A286RL63"/>
<gene>
    <name evidence="1" type="ORF">THTE_4066</name>
</gene>
<dbReference type="EMBL" id="CP018477">
    <property type="protein sequence ID" value="ASV76667.1"/>
    <property type="molecule type" value="Genomic_DNA"/>
</dbReference>
<dbReference type="KEGG" id="ttf:THTE_4066"/>
<sequence>MGGDQRRIEEDQGLVEDGAITSIAHPSLVLVSGRSFVAIRPTKGFSPRFRF</sequence>
<reference evidence="1 2" key="1">
    <citation type="journal article" name="Front. Microbiol.">
        <title>Sugar Metabolism of the First Thermophilic Planctomycete Thermogutta terrifontis: Comparative Genomic and Transcriptomic Approaches.</title>
        <authorList>
            <person name="Elcheninov A.G."/>
            <person name="Menzel P."/>
            <person name="Gudbergsdottir S.R."/>
            <person name="Slesarev A.I."/>
            <person name="Kadnikov V.V."/>
            <person name="Krogh A."/>
            <person name="Bonch-Osmolovskaya E.A."/>
            <person name="Peng X."/>
            <person name="Kublanov I.V."/>
        </authorList>
    </citation>
    <scope>NUCLEOTIDE SEQUENCE [LARGE SCALE GENOMIC DNA]</scope>
    <source>
        <strain evidence="1 2">R1</strain>
    </source>
</reference>
<organism evidence="1 2">
    <name type="scientific">Thermogutta terrifontis</name>
    <dbReference type="NCBI Taxonomy" id="1331910"/>
    <lineage>
        <taxon>Bacteria</taxon>
        <taxon>Pseudomonadati</taxon>
        <taxon>Planctomycetota</taxon>
        <taxon>Planctomycetia</taxon>
        <taxon>Pirellulales</taxon>
        <taxon>Thermoguttaceae</taxon>
        <taxon>Thermogutta</taxon>
    </lineage>
</organism>
<proteinExistence type="predicted"/>
<evidence type="ECO:0000313" key="1">
    <source>
        <dbReference type="EMBL" id="ASV76667.1"/>
    </source>
</evidence>
<evidence type="ECO:0000313" key="2">
    <source>
        <dbReference type="Proteomes" id="UP000215086"/>
    </source>
</evidence>
<name>A0A286RL63_9BACT</name>
<accession>A0A286RL63</accession>